<reference evidence="2" key="1">
    <citation type="submission" date="2020-09" db="EMBL/GenBank/DDBJ databases">
        <title>New species isolated from human feces.</title>
        <authorList>
            <person name="Kitahara M."/>
            <person name="Shigeno Y."/>
            <person name="Shime M."/>
            <person name="Matsumoto Y."/>
            <person name="Nakamura S."/>
            <person name="Motooka D."/>
            <person name="Fukuoka S."/>
            <person name="Nishikawa H."/>
            <person name="Benno Y."/>
        </authorList>
    </citation>
    <scope>NUCLEOTIDE SEQUENCE</scope>
    <source>
        <strain evidence="2">MM50</strain>
    </source>
</reference>
<accession>A0A810Q1E3</accession>
<proteinExistence type="predicted"/>
<feature type="transmembrane region" description="Helical" evidence="1">
    <location>
        <begin position="155"/>
        <end position="177"/>
    </location>
</feature>
<feature type="transmembrane region" description="Helical" evidence="1">
    <location>
        <begin position="93"/>
        <end position="116"/>
    </location>
</feature>
<feature type="transmembrane region" description="Helical" evidence="1">
    <location>
        <begin position="56"/>
        <end position="81"/>
    </location>
</feature>
<dbReference type="Proteomes" id="UP000681035">
    <property type="component" value="Chromosome"/>
</dbReference>
<keyword evidence="1" id="KW-0812">Transmembrane</keyword>
<dbReference type="KEGG" id="vcop:MM50RIKEN_00280"/>
<keyword evidence="3" id="KW-1185">Reference proteome</keyword>
<keyword evidence="1" id="KW-0472">Membrane</keyword>
<dbReference type="EMBL" id="AP023418">
    <property type="protein sequence ID" value="BCK80265.1"/>
    <property type="molecule type" value="Genomic_DNA"/>
</dbReference>
<dbReference type="RefSeq" id="WP_213541247.1">
    <property type="nucleotide sequence ID" value="NZ_AP023418.1"/>
</dbReference>
<name>A0A810Q1E3_9FIRM</name>
<evidence type="ECO:0000256" key="1">
    <source>
        <dbReference type="SAM" id="Phobius"/>
    </source>
</evidence>
<organism evidence="2 3">
    <name type="scientific">Vescimonas coprocola</name>
    <dbReference type="NCBI Taxonomy" id="2714355"/>
    <lineage>
        <taxon>Bacteria</taxon>
        <taxon>Bacillati</taxon>
        <taxon>Bacillota</taxon>
        <taxon>Clostridia</taxon>
        <taxon>Eubacteriales</taxon>
        <taxon>Oscillospiraceae</taxon>
        <taxon>Vescimonas</taxon>
    </lineage>
</organism>
<gene>
    <name evidence="2" type="ORF">MM50RIKEN_00280</name>
</gene>
<feature type="transmembrane region" description="Helical" evidence="1">
    <location>
        <begin position="12"/>
        <end position="36"/>
    </location>
</feature>
<sequence>MNKQLSVMGLAARASMVPVLIASGLTALAVGVLTYLENPENTGGAAGVGAAPLAAAVGYLMVMVMLCLGGCGFGSQTAYTVRRLRLREELVDLWWAAYHAAMLLVLWALVATAALLGMQLKLQGLEPNWGVGPQSLMLLVYSDSFLHHLLPLADAAVWVTDLALLMANALAAALFIRSQRRGRLCLWPLLTVGVTMFTFTVDVADNAWMAMLLAALAMAGCTLTLLLTGGERREV</sequence>
<evidence type="ECO:0000313" key="3">
    <source>
        <dbReference type="Proteomes" id="UP000681035"/>
    </source>
</evidence>
<keyword evidence="1" id="KW-1133">Transmembrane helix</keyword>
<feature type="transmembrane region" description="Helical" evidence="1">
    <location>
        <begin position="184"/>
        <end position="201"/>
    </location>
</feature>
<dbReference type="AlphaFoldDB" id="A0A810Q1E3"/>
<feature type="transmembrane region" description="Helical" evidence="1">
    <location>
        <begin position="207"/>
        <end position="227"/>
    </location>
</feature>
<protein>
    <submittedName>
        <fullName evidence="2">Uncharacterized protein</fullName>
    </submittedName>
</protein>
<evidence type="ECO:0000313" key="2">
    <source>
        <dbReference type="EMBL" id="BCK80265.1"/>
    </source>
</evidence>